<evidence type="ECO:0000313" key="1">
    <source>
        <dbReference type="EMBL" id="EXA39648.1"/>
    </source>
</evidence>
<name>W9P3J8_FUSOX</name>
<reference evidence="1" key="2">
    <citation type="submission" date="2012-05" db="EMBL/GenBank/DDBJ databases">
        <title>Annotation of the Genome Sequence of Fusarium oxysporum HDV247.</title>
        <authorList>
            <consortium name="The Broad Institute Genomics Platform"/>
            <person name="Ma L.-J."/>
            <person name="Corby-Kistler H."/>
            <person name="Broz K."/>
            <person name="Gale L.R."/>
            <person name="Jonkers W."/>
            <person name="O'Donnell K."/>
            <person name="Ploetz R."/>
            <person name="Steinberg C."/>
            <person name="Schwartz D.C."/>
            <person name="VanEtten H."/>
            <person name="Zhou S."/>
            <person name="Young S.K."/>
            <person name="Zeng Q."/>
            <person name="Gargeya S."/>
            <person name="Fitzgerald M."/>
            <person name="Abouelleil A."/>
            <person name="Alvarado L."/>
            <person name="Chapman S.B."/>
            <person name="Gainer-Dewar J."/>
            <person name="Goldberg J."/>
            <person name="Griggs A."/>
            <person name="Gujja S."/>
            <person name="Hansen M."/>
            <person name="Howarth C."/>
            <person name="Imamovic A."/>
            <person name="Ireland A."/>
            <person name="Larimer J."/>
            <person name="McCowan C."/>
            <person name="Murphy C."/>
            <person name="Pearson M."/>
            <person name="Poon T.W."/>
            <person name="Priest M."/>
            <person name="Roberts A."/>
            <person name="Saif S."/>
            <person name="Shea T."/>
            <person name="Sykes S."/>
            <person name="Wortman J."/>
            <person name="Nusbaum C."/>
            <person name="Birren B."/>
        </authorList>
    </citation>
    <scope>NUCLEOTIDE SEQUENCE</scope>
    <source>
        <strain evidence="1">HDV247</strain>
    </source>
</reference>
<sequence length="258" mass="28558">MLMLPTIAPALADFVYDKDISFTPFTEPDEIPCFRCLMAIHRNARLLCVAKDSAKHICLCCQNPRKKCVSEIPREILGAAQFYWNHVSRLQTLAATPESPDTRQSWRLSSRAVVEQIPDPLKLSSDDPDVALTIQTQDSAANRELLSLQLLHSAGANFSLKEMQARVAAATPLYARDDSKAVRLRKALHRLPNADKTPYGPDDGDLEDLPLELNDTLIDQMNEARDSGCTAPVCPPVFVGMVPVKRGPSQATPRKRKA</sequence>
<proteinExistence type="predicted"/>
<protein>
    <submittedName>
        <fullName evidence="1">Uncharacterized protein</fullName>
    </submittedName>
</protein>
<gene>
    <name evidence="1" type="ORF">FOVG_11140</name>
</gene>
<dbReference type="AlphaFoldDB" id="W9P3J8"/>
<organism evidence="1">
    <name type="scientific">Fusarium oxysporum f. sp. pisi HDV247</name>
    <dbReference type="NCBI Taxonomy" id="1080344"/>
    <lineage>
        <taxon>Eukaryota</taxon>
        <taxon>Fungi</taxon>
        <taxon>Dikarya</taxon>
        <taxon>Ascomycota</taxon>
        <taxon>Pezizomycotina</taxon>
        <taxon>Sordariomycetes</taxon>
        <taxon>Hypocreomycetidae</taxon>
        <taxon>Hypocreales</taxon>
        <taxon>Nectriaceae</taxon>
        <taxon>Fusarium</taxon>
        <taxon>Fusarium oxysporum species complex</taxon>
    </lineage>
</organism>
<dbReference type="Proteomes" id="UP000030751">
    <property type="component" value="Unassembled WGS sequence"/>
</dbReference>
<accession>W9P3J8</accession>
<dbReference type="EMBL" id="JH650974">
    <property type="protein sequence ID" value="EXA39648.1"/>
    <property type="molecule type" value="Genomic_DNA"/>
</dbReference>
<reference evidence="1" key="1">
    <citation type="submission" date="2011-10" db="EMBL/GenBank/DDBJ databases">
        <title>The Genome Sequence of Fusarium oxysporum HDV247.</title>
        <authorList>
            <consortium name="The Broad Institute Genome Sequencing Platform"/>
            <person name="Ma L.-J."/>
            <person name="Gale L.R."/>
            <person name="Schwartz D.C."/>
            <person name="Zhou S."/>
            <person name="Corby-Kistler H."/>
            <person name="Young S.K."/>
            <person name="Zeng Q."/>
            <person name="Gargeya S."/>
            <person name="Fitzgerald M."/>
            <person name="Haas B."/>
            <person name="Abouelleil A."/>
            <person name="Alvarado L."/>
            <person name="Arachchi H.M."/>
            <person name="Berlin A."/>
            <person name="Brown A."/>
            <person name="Chapman S.B."/>
            <person name="Chen Z."/>
            <person name="Dunbar C."/>
            <person name="Freedman E."/>
            <person name="Gearin G."/>
            <person name="Goldberg J."/>
            <person name="Griggs A."/>
            <person name="Gujja S."/>
            <person name="Heiman D."/>
            <person name="Howarth C."/>
            <person name="Larson L."/>
            <person name="Lui A."/>
            <person name="MacDonald P.J.P."/>
            <person name="Montmayeur A."/>
            <person name="Murphy C."/>
            <person name="Neiman D."/>
            <person name="Pearson M."/>
            <person name="Priest M."/>
            <person name="Roberts A."/>
            <person name="Saif S."/>
            <person name="Shea T."/>
            <person name="Shenoy N."/>
            <person name="Sisk P."/>
            <person name="Stolte C."/>
            <person name="Sykes S."/>
            <person name="Wortman J."/>
            <person name="Nusbaum C."/>
            <person name="Birren B."/>
        </authorList>
    </citation>
    <scope>NUCLEOTIDE SEQUENCE [LARGE SCALE GENOMIC DNA]</scope>
    <source>
        <strain evidence="1">HDV247</strain>
    </source>
</reference>
<dbReference type="HOGENOM" id="CLU_100655_0_0_1"/>
<dbReference type="OrthoDB" id="4850838at2759"/>